<feature type="compositionally biased region" description="Low complexity" evidence="2">
    <location>
        <begin position="1343"/>
        <end position="1353"/>
    </location>
</feature>
<proteinExistence type="predicted"/>
<dbReference type="Proteomes" id="UP001605036">
    <property type="component" value="Unassembled WGS sequence"/>
</dbReference>
<protein>
    <submittedName>
        <fullName evidence="3">Uncharacterized protein</fullName>
    </submittedName>
</protein>
<dbReference type="EMBL" id="JBHFFA010000006">
    <property type="protein sequence ID" value="KAL2621610.1"/>
    <property type="molecule type" value="Genomic_DNA"/>
</dbReference>
<feature type="region of interest" description="Disordered" evidence="2">
    <location>
        <begin position="1335"/>
        <end position="1392"/>
    </location>
</feature>
<feature type="coiled-coil region" evidence="1">
    <location>
        <begin position="830"/>
        <end position="1012"/>
    </location>
</feature>
<evidence type="ECO:0000313" key="4">
    <source>
        <dbReference type="Proteomes" id="UP001605036"/>
    </source>
</evidence>
<accession>A0ABD1Y4I1</accession>
<organism evidence="3 4">
    <name type="scientific">Riccia fluitans</name>
    <dbReference type="NCBI Taxonomy" id="41844"/>
    <lineage>
        <taxon>Eukaryota</taxon>
        <taxon>Viridiplantae</taxon>
        <taxon>Streptophyta</taxon>
        <taxon>Embryophyta</taxon>
        <taxon>Marchantiophyta</taxon>
        <taxon>Marchantiopsida</taxon>
        <taxon>Marchantiidae</taxon>
        <taxon>Marchantiales</taxon>
        <taxon>Ricciaceae</taxon>
        <taxon>Riccia</taxon>
    </lineage>
</organism>
<keyword evidence="1" id="KW-0175">Coiled coil</keyword>
<comment type="caution">
    <text evidence="3">The sequence shown here is derived from an EMBL/GenBank/DDBJ whole genome shotgun (WGS) entry which is preliminary data.</text>
</comment>
<name>A0ABD1Y4I1_9MARC</name>
<reference evidence="3 4" key="1">
    <citation type="submission" date="2024-09" db="EMBL/GenBank/DDBJ databases">
        <title>Chromosome-scale assembly of Riccia fluitans.</title>
        <authorList>
            <person name="Paukszto L."/>
            <person name="Sawicki J."/>
            <person name="Karawczyk K."/>
            <person name="Piernik-Szablinska J."/>
            <person name="Szczecinska M."/>
            <person name="Mazdziarz M."/>
        </authorList>
    </citation>
    <scope>NUCLEOTIDE SEQUENCE [LARGE SCALE GENOMIC DNA]</scope>
    <source>
        <strain evidence="3">Rf_01</strain>
        <tissue evidence="3">Aerial parts of the thallus</tissue>
    </source>
</reference>
<evidence type="ECO:0000313" key="3">
    <source>
        <dbReference type="EMBL" id="KAL2621610.1"/>
    </source>
</evidence>
<keyword evidence="4" id="KW-1185">Reference proteome</keyword>
<evidence type="ECO:0000256" key="2">
    <source>
        <dbReference type="SAM" id="MobiDB-lite"/>
    </source>
</evidence>
<feature type="coiled-coil region" evidence="1">
    <location>
        <begin position="138"/>
        <end position="203"/>
    </location>
</feature>
<evidence type="ECO:0000256" key="1">
    <source>
        <dbReference type="SAM" id="Coils"/>
    </source>
</evidence>
<feature type="coiled-coil region" evidence="1">
    <location>
        <begin position="1184"/>
        <end position="1315"/>
    </location>
</feature>
<feature type="coiled-coil region" evidence="1">
    <location>
        <begin position="358"/>
        <end position="504"/>
    </location>
</feature>
<feature type="coiled-coil region" evidence="1">
    <location>
        <begin position="757"/>
        <end position="805"/>
    </location>
</feature>
<feature type="coiled-coil region" evidence="1">
    <location>
        <begin position="1045"/>
        <end position="1160"/>
    </location>
</feature>
<feature type="coiled-coil region" evidence="1">
    <location>
        <begin position="616"/>
        <end position="724"/>
    </location>
</feature>
<gene>
    <name evidence="3" type="ORF">R1flu_001815</name>
</gene>
<sequence>MEDEDGTGFSFDETMEDTFNMNDDCSLTRHTGESFVVEKRRRSSGNWIAGNEVRCETKEEYVELNPQLDVYVKQIQQLQEEKRDDQYAYEQITAAFEALTSEVENILASPNALESSLGDSLQLITCTTKAFQECAADAKNANEIVSSLLRQVALAEDEKQKCIKREAALEERLMKLTGTLETLEEERNSLRNLNRNAREICVERLTKKVLASLETPAQSSQELVVDRDGLVPDDNLRILETALDHLIEEKRCLHESVGQARMDLDAGKLEKEGLLQREKLLLAEADQLKGSLQTLEDTRDSFPKVNVAARELLLGEDTEVERIMNKLFSSLKSPSQKFNVNNDSSARDDILHLLEMGLDHLIEERRCLQEALESTQMKLETGKKVNERLLQRENLLSAEADELKGSLETLRHEMVLSTQIPEATGAEKELYLQREASLLDEIRELKAYSQKLESEINMLQNSSAQSEKENRSSLDRETLLIAELDQLKSALQSMQDEIIASKQMSVEAHEEREKLTEREAVLVKEVSHLRESLQLVQQERGPQDAKVTEREAVLVEEVSHLQESLQLMEQENSLQDAALRTVFSKLDSMHSSSEDTSASRNFTRLVTQVDLLLQEKIALKDSLDILQKDMQHASKETERLLRRETDLLQEVVNLQSKIHTLEKESNVMMVTHQQREAELAKRISDLEGEKEKLLKNTEDTDSQVEEFRAAADEAYQELKVWQQRYQSDSSQFRSEIMALKKELSTAKAAPAGLLKERDSLSRDLEKLKSKAKDTEAKLKSALQDKNKLETEKLNMERDLRQLRQSTSMQRDINRRDSIADQRRQSIALGLNKTRNQLSSAEHALQSKTEEVERLTYELHVAKESYSKLEFEMAEAESYSKEQVAELEKQISELRDEKSAAYLNAEKLRSELEATQELCAKKVQELEVLQEDLRNLRDQLFESDNNIRSAQLSAAELAREKEEIVQELIDTHMKFQNEKADLTIQAKENREKYNALNLEIVSLIEEMEKVKKLKEETLSSKRIVEDKLQEALETASARSLVHHKQVQELESDITLYKDRCRELEADITLYKDRCRELEKDVETAVKREQEFRLSGCSQLDKLRDELQSYKRKLAAAEETERSLSMENEAMLTSNTKLEVALDATRNRLEVFEGRLEEADWELTEFKSLLQKAGFMRGDNGNLVTLQQFERIVRGEKEKSRRLEEELASKKFEMIELEVEFESMRGQCEKYQEELHYLRSKVLTPEEEIEHKKNVTEMAEQNRKLQGHLRKAEDKAKEFQDMLRAKEADLIKLQSTLKVVQAENLRFEKELQLAQQLNNLARRAGAIAKPSTPIFRSATKHDKPQAQSASHSSASLRPTLEPPENYATPRSVQAAKETIPDLSHGSPVLKRTPLGENSAFTSLHKSEGKGARSFLTSAKLPLTGRPGSRGFIRPDILLRSTNKENLEDM</sequence>